<protein>
    <submittedName>
        <fullName evidence="9">Acyl-CoA dehydrogenase family protein</fullName>
        <ecNumber evidence="9">1.-.-.-</ecNumber>
    </submittedName>
</protein>
<dbReference type="InterPro" id="IPR013786">
    <property type="entry name" value="AcylCoA_DH/ox_N"/>
</dbReference>
<gene>
    <name evidence="9" type="ORF">ACFPFM_42170</name>
</gene>
<dbReference type="PANTHER" id="PTHR43884:SF19">
    <property type="entry name" value="ACYL-COA DEHYDROGENASE FADE4-RELATED"/>
    <property type="match status" value="1"/>
</dbReference>
<keyword evidence="4 5" id="KW-0274">FAD</keyword>
<evidence type="ECO:0000259" key="7">
    <source>
        <dbReference type="Pfam" id="PF02770"/>
    </source>
</evidence>
<dbReference type="EMBL" id="JBHSJB010000053">
    <property type="protein sequence ID" value="MFC5060358.1"/>
    <property type="molecule type" value="Genomic_DNA"/>
</dbReference>
<reference evidence="10" key="1">
    <citation type="journal article" date="2019" name="Int. J. Syst. Evol. Microbiol.">
        <title>The Global Catalogue of Microorganisms (GCM) 10K type strain sequencing project: providing services to taxonomists for standard genome sequencing and annotation.</title>
        <authorList>
            <consortium name="The Broad Institute Genomics Platform"/>
            <consortium name="The Broad Institute Genome Sequencing Center for Infectious Disease"/>
            <person name="Wu L."/>
            <person name="Ma J."/>
        </authorList>
    </citation>
    <scope>NUCLEOTIDE SEQUENCE [LARGE SCALE GENOMIC DNA]</scope>
    <source>
        <strain evidence="10">KCTC 12848</strain>
    </source>
</reference>
<dbReference type="GO" id="GO:0016491">
    <property type="term" value="F:oxidoreductase activity"/>
    <property type="evidence" value="ECO:0007669"/>
    <property type="project" value="UniProtKB-KW"/>
</dbReference>
<dbReference type="InterPro" id="IPR037069">
    <property type="entry name" value="AcylCoA_DH/ox_N_sf"/>
</dbReference>
<dbReference type="EC" id="1.-.-.-" evidence="9"/>
<dbReference type="CDD" id="cd00567">
    <property type="entry name" value="ACAD"/>
    <property type="match status" value="1"/>
</dbReference>
<feature type="domain" description="Acyl-CoA dehydrogenase/oxidase N-terminal" evidence="8">
    <location>
        <begin position="64"/>
        <end position="132"/>
    </location>
</feature>
<keyword evidence="5 9" id="KW-0560">Oxidoreductase</keyword>
<feature type="domain" description="Acyl-CoA oxidase/dehydrogenase middle" evidence="7">
    <location>
        <begin position="151"/>
        <end position="240"/>
    </location>
</feature>
<evidence type="ECO:0000256" key="1">
    <source>
        <dbReference type="ARBA" id="ARBA00001974"/>
    </source>
</evidence>
<comment type="similarity">
    <text evidence="2 5">Belongs to the acyl-CoA dehydrogenase family.</text>
</comment>
<dbReference type="Gene3D" id="1.20.140.10">
    <property type="entry name" value="Butyryl-CoA Dehydrogenase, subunit A, domain 3"/>
    <property type="match status" value="1"/>
</dbReference>
<comment type="caution">
    <text evidence="9">The sequence shown here is derived from an EMBL/GenBank/DDBJ whole genome shotgun (WGS) entry which is preliminary data.</text>
</comment>
<comment type="cofactor">
    <cofactor evidence="1 5">
        <name>FAD</name>
        <dbReference type="ChEBI" id="CHEBI:57692"/>
    </cofactor>
</comment>
<dbReference type="InterPro" id="IPR006091">
    <property type="entry name" value="Acyl-CoA_Oxase/DH_mid-dom"/>
</dbReference>
<keyword evidence="3 5" id="KW-0285">Flavoprotein</keyword>
<dbReference type="PANTHER" id="PTHR43884">
    <property type="entry name" value="ACYL-COA DEHYDROGENASE"/>
    <property type="match status" value="1"/>
</dbReference>
<dbReference type="Gene3D" id="2.40.110.10">
    <property type="entry name" value="Butyryl-CoA Dehydrogenase, subunit A, domain 2"/>
    <property type="match status" value="1"/>
</dbReference>
<proteinExistence type="inferred from homology"/>
<evidence type="ECO:0000313" key="10">
    <source>
        <dbReference type="Proteomes" id="UP001595833"/>
    </source>
</evidence>
<name>A0ABV9YDN3_9PSEU</name>
<dbReference type="InterPro" id="IPR009075">
    <property type="entry name" value="AcylCo_DH/oxidase_C"/>
</dbReference>
<dbReference type="SUPFAM" id="SSF47203">
    <property type="entry name" value="Acyl-CoA dehydrogenase C-terminal domain-like"/>
    <property type="match status" value="1"/>
</dbReference>
<dbReference type="SUPFAM" id="SSF56645">
    <property type="entry name" value="Acyl-CoA dehydrogenase NM domain-like"/>
    <property type="match status" value="1"/>
</dbReference>
<dbReference type="InterPro" id="IPR009100">
    <property type="entry name" value="AcylCoA_DH/oxidase_NM_dom_sf"/>
</dbReference>
<dbReference type="Proteomes" id="UP001595833">
    <property type="component" value="Unassembled WGS sequence"/>
</dbReference>
<evidence type="ECO:0000256" key="2">
    <source>
        <dbReference type="ARBA" id="ARBA00009347"/>
    </source>
</evidence>
<dbReference type="InterPro" id="IPR046373">
    <property type="entry name" value="Acyl-CoA_Oxase/DH_mid-dom_sf"/>
</dbReference>
<evidence type="ECO:0000259" key="6">
    <source>
        <dbReference type="Pfam" id="PF00441"/>
    </source>
</evidence>
<dbReference type="InterPro" id="IPR036250">
    <property type="entry name" value="AcylCo_DH-like_C"/>
</dbReference>
<evidence type="ECO:0000259" key="8">
    <source>
        <dbReference type="Pfam" id="PF02771"/>
    </source>
</evidence>
<dbReference type="Gene3D" id="1.10.540.10">
    <property type="entry name" value="Acyl-CoA dehydrogenase/oxidase, N-terminal domain"/>
    <property type="match status" value="1"/>
</dbReference>
<sequence>MTARPRNALAVPGVPSALEELVHGRVATDVLCPFPVQDPVDAELGDKALSDLRSVLDGRTPAEGEPVDDLVAPLADAGLLHPGAPQAAGGRDLSQYNVFRLVTAAAEASVPTGLLLAIHNGIGAPAYLRIAPEGPLRDFLVERLAAGAVTAMADTEPAGASNRGRTTRASPSYDGRGYVLDGHKLYIGNGPIAEVIAVTATLEGRNRILFVDARDAGTEVLSRLEFMGFKGFPNGELAFAAAPVPAERLLPEGDDPWLSVQRASVLARGRVHVVAGPSLAVARGCLRWATEYVSRRRVDGAVLTDYAQVRGMLAECAADTYALETVARWAMLGDAADRRVNLAPEQVAAKDITSMAAWRVAERALTLMAGEGFETAAGKAGRGAVPSPVERLFRDARGTRIAGGTEVLLRMRLAANFALTYFAPDLGAPDALSDAPAAEPPAGLSGRNRAHWVELTGQARAFAEACRAAAAGPRSGPTADGHALSLLGELAEELVTAALVLARAAGEPESQDLADVFCEATWHRVAAATRQLRSPSGADHSAVVASLLERSW</sequence>
<evidence type="ECO:0000256" key="5">
    <source>
        <dbReference type="RuleBase" id="RU362125"/>
    </source>
</evidence>
<keyword evidence="10" id="KW-1185">Reference proteome</keyword>
<evidence type="ECO:0000313" key="9">
    <source>
        <dbReference type="EMBL" id="MFC5060358.1"/>
    </source>
</evidence>
<dbReference type="RefSeq" id="WP_344037328.1">
    <property type="nucleotide sequence ID" value="NZ_BAAAKE010000007.1"/>
</dbReference>
<organism evidence="9 10">
    <name type="scientific">Saccharothrix xinjiangensis</name>
    <dbReference type="NCBI Taxonomy" id="204798"/>
    <lineage>
        <taxon>Bacteria</taxon>
        <taxon>Bacillati</taxon>
        <taxon>Actinomycetota</taxon>
        <taxon>Actinomycetes</taxon>
        <taxon>Pseudonocardiales</taxon>
        <taxon>Pseudonocardiaceae</taxon>
        <taxon>Saccharothrix</taxon>
    </lineage>
</organism>
<feature type="domain" description="Acyl-CoA dehydrogenase/oxidase C-terminal" evidence="6">
    <location>
        <begin position="265"/>
        <end position="416"/>
    </location>
</feature>
<evidence type="ECO:0000256" key="3">
    <source>
        <dbReference type="ARBA" id="ARBA00022630"/>
    </source>
</evidence>
<dbReference type="Pfam" id="PF02770">
    <property type="entry name" value="Acyl-CoA_dh_M"/>
    <property type="match status" value="1"/>
</dbReference>
<dbReference type="Pfam" id="PF00441">
    <property type="entry name" value="Acyl-CoA_dh_1"/>
    <property type="match status" value="1"/>
</dbReference>
<dbReference type="Pfam" id="PF02771">
    <property type="entry name" value="Acyl-CoA_dh_N"/>
    <property type="match status" value="1"/>
</dbReference>
<evidence type="ECO:0000256" key="4">
    <source>
        <dbReference type="ARBA" id="ARBA00022827"/>
    </source>
</evidence>
<accession>A0ABV9YDN3</accession>